<evidence type="ECO:0000313" key="1">
    <source>
        <dbReference type="EMBL" id="QQP10796.1"/>
    </source>
</evidence>
<dbReference type="EMBL" id="CP067341">
    <property type="protein sequence ID" value="QQP10796.1"/>
    <property type="molecule type" value="Genomic_DNA"/>
</dbReference>
<dbReference type="RefSeq" id="WP_053595736.1">
    <property type="nucleotide sequence ID" value="NZ_CP067341.1"/>
</dbReference>
<keyword evidence="2" id="KW-1185">Reference proteome</keyword>
<organism evidence="1 2">
    <name type="scientific">Lysinibacillus agricola</name>
    <dbReference type="NCBI Taxonomy" id="2590012"/>
    <lineage>
        <taxon>Bacteria</taxon>
        <taxon>Bacillati</taxon>
        <taxon>Bacillota</taxon>
        <taxon>Bacilli</taxon>
        <taxon>Bacillales</taxon>
        <taxon>Bacillaceae</taxon>
        <taxon>Lysinibacillus</taxon>
    </lineage>
</organism>
<protein>
    <submittedName>
        <fullName evidence="1">Uncharacterized protein</fullName>
    </submittedName>
</protein>
<sequence>MKNGKNFFEYYVYVDKRSGSKENNCFTIFSSDILNENDIIVNNNEYFKITEVYEDNLTVESITVNAVNVYKVI</sequence>
<gene>
    <name evidence="1" type="ORF">FJQ98_16245</name>
</gene>
<proteinExistence type="predicted"/>
<name>A0ABX7AMS4_9BACI</name>
<dbReference type="Proteomes" id="UP000596049">
    <property type="component" value="Chromosome"/>
</dbReference>
<evidence type="ECO:0000313" key="2">
    <source>
        <dbReference type="Proteomes" id="UP000596049"/>
    </source>
</evidence>
<reference evidence="1 2" key="1">
    <citation type="submission" date="2020-01" db="EMBL/GenBank/DDBJ databases">
        <authorList>
            <person name="Liu G."/>
            <person name="Liu B."/>
        </authorList>
    </citation>
    <scope>NUCLEOTIDE SEQUENCE [LARGE SCALE GENOMIC DNA]</scope>
    <source>
        <strain evidence="1 2">FJAT-51161</strain>
    </source>
</reference>
<accession>A0ABX7AMS4</accession>